<feature type="region of interest" description="Disordered" evidence="1">
    <location>
        <begin position="1"/>
        <end position="24"/>
    </location>
</feature>
<dbReference type="Pfam" id="PF10163">
    <property type="entry name" value="EnY2"/>
    <property type="match status" value="1"/>
</dbReference>
<dbReference type="GO" id="GO:0003713">
    <property type="term" value="F:transcription coactivator activity"/>
    <property type="evidence" value="ECO:0007669"/>
    <property type="project" value="InterPro"/>
</dbReference>
<reference evidence="2 3" key="1">
    <citation type="journal article" date="2019" name="J. Hered.">
        <title>An Improved Genome Assembly for Drosophila navojoa, the Basal Species in the mojavensis Cluster.</title>
        <authorList>
            <person name="Vanderlinde T."/>
            <person name="Dupim E.G."/>
            <person name="Nazario-Yepiz N.O."/>
            <person name="Carvalho A.B."/>
        </authorList>
    </citation>
    <scope>NUCLEOTIDE SEQUENCE [LARGE SCALE GENOMIC DNA]</scope>
    <source>
        <strain evidence="2">Navoj_Jal97</strain>
        <tissue evidence="2">Whole organism</tissue>
    </source>
</reference>
<protein>
    <submittedName>
        <fullName evidence="2">Uncharacterized protein</fullName>
    </submittedName>
</protein>
<evidence type="ECO:0000313" key="2">
    <source>
        <dbReference type="EMBL" id="TDG40151.1"/>
    </source>
</evidence>
<dbReference type="GO" id="GO:0006406">
    <property type="term" value="P:mRNA export from nucleus"/>
    <property type="evidence" value="ECO:0007669"/>
    <property type="project" value="InterPro"/>
</dbReference>
<dbReference type="EMBL" id="LSRL02000658">
    <property type="protein sequence ID" value="TDG40151.1"/>
    <property type="molecule type" value="Genomic_DNA"/>
</dbReference>
<keyword evidence="3" id="KW-1185">Reference proteome</keyword>
<evidence type="ECO:0000313" key="3">
    <source>
        <dbReference type="Proteomes" id="UP000295192"/>
    </source>
</evidence>
<dbReference type="AlphaFoldDB" id="A0A484AX09"/>
<dbReference type="GO" id="GO:0005643">
    <property type="term" value="C:nuclear pore"/>
    <property type="evidence" value="ECO:0007669"/>
    <property type="project" value="InterPro"/>
</dbReference>
<evidence type="ECO:0000256" key="1">
    <source>
        <dbReference type="SAM" id="MobiDB-lite"/>
    </source>
</evidence>
<accession>A0A484AX09</accession>
<gene>
    <name evidence="2" type="ORF">AWZ03_013426</name>
</gene>
<dbReference type="GO" id="GO:0000124">
    <property type="term" value="C:SAGA complex"/>
    <property type="evidence" value="ECO:0007669"/>
    <property type="project" value="InterPro"/>
</dbReference>
<comment type="caution">
    <text evidence="2">The sequence shown here is derived from an EMBL/GenBank/DDBJ whole genome shotgun (WGS) entry which is preliminary data.</text>
</comment>
<dbReference type="STRING" id="7232.A0A484AX09"/>
<dbReference type="InterPro" id="IPR038212">
    <property type="entry name" value="TF_EnY2_sf"/>
</dbReference>
<proteinExistence type="predicted"/>
<dbReference type="Gene3D" id="1.10.246.140">
    <property type="match status" value="1"/>
</dbReference>
<dbReference type="Proteomes" id="UP000295192">
    <property type="component" value="Unassembled WGS sequence"/>
</dbReference>
<dbReference type="InterPro" id="IPR018783">
    <property type="entry name" value="TF_ENY2"/>
</dbReference>
<feature type="compositionally biased region" description="Basic and acidic residues" evidence="1">
    <location>
        <begin position="1"/>
        <end position="18"/>
    </location>
</feature>
<name>A0A484AX09_DRONA</name>
<sequence length="103" mass="11917">MVEPSSSRKDSVRERDMEEPVTTRLKRDPNHYLKQMVSKRLRDCGFYDEVLIMARDAVEELGMKPSSYREMCKALIPKARLLVPPGVRKELEANVRAALKAKR</sequence>
<organism evidence="2 3">
    <name type="scientific">Drosophila navojoa</name>
    <name type="common">Fruit fly</name>
    <dbReference type="NCBI Taxonomy" id="7232"/>
    <lineage>
        <taxon>Eukaryota</taxon>
        <taxon>Metazoa</taxon>
        <taxon>Ecdysozoa</taxon>
        <taxon>Arthropoda</taxon>
        <taxon>Hexapoda</taxon>
        <taxon>Insecta</taxon>
        <taxon>Pterygota</taxon>
        <taxon>Neoptera</taxon>
        <taxon>Endopterygota</taxon>
        <taxon>Diptera</taxon>
        <taxon>Brachycera</taxon>
        <taxon>Muscomorpha</taxon>
        <taxon>Ephydroidea</taxon>
        <taxon>Drosophilidae</taxon>
        <taxon>Drosophila</taxon>
    </lineage>
</organism>